<gene>
    <name evidence="5" type="ORF">HDG70_000433</name>
</gene>
<dbReference type="InterPro" id="IPR029044">
    <property type="entry name" value="Nucleotide-diphossugar_trans"/>
</dbReference>
<feature type="transmembrane region" description="Helical" evidence="4">
    <location>
        <begin position="362"/>
        <end position="384"/>
    </location>
</feature>
<feature type="transmembrane region" description="Helical" evidence="4">
    <location>
        <begin position="6"/>
        <end position="25"/>
    </location>
</feature>
<organism evidence="5 6">
    <name type="scientific">Carboxydothermus ferrireducens DSM 11255</name>
    <dbReference type="NCBI Taxonomy" id="1119529"/>
    <lineage>
        <taxon>Bacteria</taxon>
        <taxon>Bacillati</taxon>
        <taxon>Bacillota</taxon>
        <taxon>Clostridia</taxon>
        <taxon>Thermoanaerobacterales</taxon>
        <taxon>Thermoanaerobacteraceae</taxon>
        <taxon>Carboxydothermus</taxon>
    </lineage>
</organism>
<keyword evidence="3 5" id="KW-0808">Transferase</keyword>
<dbReference type="Proteomes" id="UP000604066">
    <property type="component" value="Unassembled WGS sequence"/>
</dbReference>
<evidence type="ECO:0000313" key="5">
    <source>
        <dbReference type="EMBL" id="NYE56727.1"/>
    </source>
</evidence>
<dbReference type="EC" id="2.4.-.-" evidence="5"/>
<comment type="similarity">
    <text evidence="1">Belongs to the glycosyltransferase 2 family.</text>
</comment>
<dbReference type="RefSeq" id="WP_245570805.1">
    <property type="nucleotide sequence ID" value="NZ_KE386562.1"/>
</dbReference>
<keyword evidence="4" id="KW-0812">Transmembrane</keyword>
<evidence type="ECO:0000313" key="6">
    <source>
        <dbReference type="Proteomes" id="UP000604066"/>
    </source>
</evidence>
<dbReference type="Gene3D" id="3.90.550.10">
    <property type="entry name" value="Spore Coat Polysaccharide Biosynthesis Protein SpsA, Chain A"/>
    <property type="match status" value="1"/>
</dbReference>
<evidence type="ECO:0000256" key="3">
    <source>
        <dbReference type="ARBA" id="ARBA00022679"/>
    </source>
</evidence>
<dbReference type="PANTHER" id="PTHR43630:SF1">
    <property type="entry name" value="POLY-BETA-1,6-N-ACETYL-D-GLUCOSAMINE SYNTHASE"/>
    <property type="match status" value="1"/>
</dbReference>
<name>A0ABX2RA38_9THEO</name>
<dbReference type="CDD" id="cd06423">
    <property type="entry name" value="CESA_like"/>
    <property type="match status" value="1"/>
</dbReference>
<evidence type="ECO:0000256" key="2">
    <source>
        <dbReference type="ARBA" id="ARBA00022676"/>
    </source>
</evidence>
<evidence type="ECO:0000256" key="1">
    <source>
        <dbReference type="ARBA" id="ARBA00006739"/>
    </source>
</evidence>
<feature type="transmembrane region" description="Helical" evidence="4">
    <location>
        <begin position="288"/>
        <end position="311"/>
    </location>
</feature>
<sequence>MAYFIFFYPIIMSIVWIIGGLYFWARRERKQTQKPESNINYPPITILVPCYNEENTIANLCTRLTKLKYPDYHVIFIDDASTDSTADIIRKFVYKTNNFHLLRLTQNSGKANALNYALFNFVNTPITVIIDADTIIVENSLYEIVKPFLFQPRLGAVTGNPIVMNKEYFLEKLQAAEFASIISLIKRSQRVISRVLTVSGCFAAYNTKVLKEIGGFSPFTATEDIDITWRIQKHFYEVWFVPQAIAYIQVPSNLKEFFKQRRRWALGGWQLLRIHKDVFTSWKYRRLWLIYLEFMLSCVWGISFVIGSIIWLINFIFHTDFYFFVSPFPQWYGSIISLVCITQFIVAIFVNHQYDKKLWKELFWIPWYPLFFFCFGALSIVATLPKGLFGSMEKAGIWKSPERKKINVSI</sequence>
<keyword evidence="6" id="KW-1185">Reference proteome</keyword>
<dbReference type="PANTHER" id="PTHR43630">
    <property type="entry name" value="POLY-BETA-1,6-N-ACETYL-D-GLUCOSAMINE SYNTHASE"/>
    <property type="match status" value="1"/>
</dbReference>
<dbReference type="SUPFAM" id="SSF53448">
    <property type="entry name" value="Nucleotide-diphospho-sugar transferases"/>
    <property type="match status" value="1"/>
</dbReference>
<keyword evidence="4" id="KW-0472">Membrane</keyword>
<comment type="caution">
    <text evidence="5">The sequence shown here is derived from an EMBL/GenBank/DDBJ whole genome shotgun (WGS) entry which is preliminary data.</text>
</comment>
<dbReference type="GO" id="GO:0016757">
    <property type="term" value="F:glycosyltransferase activity"/>
    <property type="evidence" value="ECO:0007669"/>
    <property type="project" value="UniProtKB-KW"/>
</dbReference>
<accession>A0ABX2RA38</accession>
<feature type="transmembrane region" description="Helical" evidence="4">
    <location>
        <begin position="331"/>
        <end position="350"/>
    </location>
</feature>
<protein>
    <submittedName>
        <fullName evidence="5">Biofilm PGA synthesis N-glycosyltransferase PgaC</fullName>
        <ecNumber evidence="5">2.4.-.-</ecNumber>
    </submittedName>
</protein>
<dbReference type="EMBL" id="JACCBS010000001">
    <property type="protein sequence ID" value="NYE56727.1"/>
    <property type="molecule type" value="Genomic_DNA"/>
</dbReference>
<reference evidence="5 6" key="1">
    <citation type="submission" date="2020-07" db="EMBL/GenBank/DDBJ databases">
        <title>Genomic Encyclopedia of Type Strains, Phase III (KMG-III): the genomes of soil and plant-associated and newly described type strains.</title>
        <authorList>
            <person name="Whitman W."/>
        </authorList>
    </citation>
    <scope>NUCLEOTIDE SEQUENCE [LARGE SCALE GENOMIC DNA]</scope>
    <source>
        <strain evidence="5 6">DSM 11255</strain>
    </source>
</reference>
<keyword evidence="2 5" id="KW-0328">Glycosyltransferase</keyword>
<dbReference type="Pfam" id="PF13641">
    <property type="entry name" value="Glyco_tranf_2_3"/>
    <property type="match status" value="1"/>
</dbReference>
<evidence type="ECO:0000256" key="4">
    <source>
        <dbReference type="SAM" id="Phobius"/>
    </source>
</evidence>
<proteinExistence type="inferred from homology"/>
<keyword evidence="4" id="KW-1133">Transmembrane helix</keyword>